<name>A0ABD0P5F2_CIRMR</name>
<proteinExistence type="predicted"/>
<reference evidence="1 2" key="1">
    <citation type="submission" date="2024-05" db="EMBL/GenBank/DDBJ databases">
        <title>Genome sequencing and assembly of Indian major carp, Cirrhinus mrigala (Hamilton, 1822).</title>
        <authorList>
            <person name="Mohindra V."/>
            <person name="Chowdhury L.M."/>
            <person name="Lal K."/>
            <person name="Jena J.K."/>
        </authorList>
    </citation>
    <scope>NUCLEOTIDE SEQUENCE [LARGE SCALE GENOMIC DNA]</scope>
    <source>
        <strain evidence="1">CM1030</strain>
        <tissue evidence="1">Blood</tissue>
    </source>
</reference>
<feature type="non-terminal residue" evidence="1">
    <location>
        <position position="1"/>
    </location>
</feature>
<dbReference type="Proteomes" id="UP001529510">
    <property type="component" value="Unassembled WGS sequence"/>
</dbReference>
<sequence length="51" mass="5728">RLPIAVPEPPGSEAASVFLWHCFRSELLSSSVPVNELSWSALPFRFRITKT</sequence>
<dbReference type="AlphaFoldDB" id="A0ABD0P5F2"/>
<protein>
    <submittedName>
        <fullName evidence="1">Uncharacterized protein</fullName>
    </submittedName>
</protein>
<comment type="caution">
    <text evidence="1">The sequence shown here is derived from an EMBL/GenBank/DDBJ whole genome shotgun (WGS) entry which is preliminary data.</text>
</comment>
<gene>
    <name evidence="1" type="ORF">M9458_033909</name>
</gene>
<accession>A0ABD0P5F2</accession>
<feature type="non-terminal residue" evidence="1">
    <location>
        <position position="51"/>
    </location>
</feature>
<keyword evidence="2" id="KW-1185">Reference proteome</keyword>
<organism evidence="1 2">
    <name type="scientific">Cirrhinus mrigala</name>
    <name type="common">Mrigala</name>
    <dbReference type="NCBI Taxonomy" id="683832"/>
    <lineage>
        <taxon>Eukaryota</taxon>
        <taxon>Metazoa</taxon>
        <taxon>Chordata</taxon>
        <taxon>Craniata</taxon>
        <taxon>Vertebrata</taxon>
        <taxon>Euteleostomi</taxon>
        <taxon>Actinopterygii</taxon>
        <taxon>Neopterygii</taxon>
        <taxon>Teleostei</taxon>
        <taxon>Ostariophysi</taxon>
        <taxon>Cypriniformes</taxon>
        <taxon>Cyprinidae</taxon>
        <taxon>Labeoninae</taxon>
        <taxon>Labeonini</taxon>
        <taxon>Cirrhinus</taxon>
    </lineage>
</organism>
<evidence type="ECO:0000313" key="1">
    <source>
        <dbReference type="EMBL" id="KAL0169313.1"/>
    </source>
</evidence>
<evidence type="ECO:0000313" key="2">
    <source>
        <dbReference type="Proteomes" id="UP001529510"/>
    </source>
</evidence>
<dbReference type="EMBL" id="JAMKFB020000017">
    <property type="protein sequence ID" value="KAL0169313.1"/>
    <property type="molecule type" value="Genomic_DNA"/>
</dbReference>